<evidence type="ECO:0000313" key="1">
    <source>
        <dbReference type="EMBL" id="CVK17181.1"/>
    </source>
</evidence>
<dbReference type="STRING" id="1586267.GCA_001418685_02045"/>
<dbReference type="RefSeq" id="WP_221400584.1">
    <property type="nucleotide sequence ID" value="NZ_FCOR01000019.1"/>
</dbReference>
<proteinExistence type="predicted"/>
<dbReference type="EMBL" id="FCOR01000019">
    <property type="protein sequence ID" value="CVK17181.1"/>
    <property type="molecule type" value="Genomic_DNA"/>
</dbReference>
<keyword evidence="2" id="KW-1185">Reference proteome</keyword>
<protein>
    <submittedName>
        <fullName evidence="1">Uncharacterized protein</fullName>
    </submittedName>
</protein>
<feature type="non-terminal residue" evidence="1">
    <location>
        <position position="1"/>
    </location>
</feature>
<name>A0A0X3ARZ6_9FLAO</name>
<gene>
    <name evidence="1" type="ORF">Ga0061079_1198</name>
</gene>
<dbReference type="AlphaFoldDB" id="A0A0X3ARZ6"/>
<organism evidence="1 2">
    <name type="scientific">Apibacter mensalis</name>
    <dbReference type="NCBI Taxonomy" id="1586267"/>
    <lineage>
        <taxon>Bacteria</taxon>
        <taxon>Pseudomonadati</taxon>
        <taxon>Bacteroidota</taxon>
        <taxon>Flavobacteriia</taxon>
        <taxon>Flavobacteriales</taxon>
        <taxon>Weeksellaceae</taxon>
        <taxon>Apibacter</taxon>
    </lineage>
</organism>
<reference evidence="1 2" key="1">
    <citation type="submission" date="2016-01" db="EMBL/GenBank/DDBJ databases">
        <authorList>
            <person name="McClelland M."/>
            <person name="Jain A."/>
            <person name="Saraogi P."/>
            <person name="Mendelson R."/>
            <person name="Westerman R."/>
            <person name="SanMiguel P."/>
            <person name="Csonka L."/>
        </authorList>
    </citation>
    <scope>NUCLEOTIDE SEQUENCE [LARGE SCALE GENOMIC DNA]</scope>
    <source>
        <strain evidence="1 2">R-53146</strain>
    </source>
</reference>
<sequence>EWTGVEKNSNGTYTVVAGKADNDKKIYVMKDGERTSEVIGESLTEYSFHGEDGQAILGAVINPNDTSGIDFLNNEIIDIPYLNLAYYMKNATGGGKYDFKTRGIDEDLSEEKKNQYKYRGVLFQGVRGFSQGSAGGTTTFASARDIGNLGAGYVAGSNGMPWDVARLGFDGLETKQKYNSFNPIKWRSWEVEGQPTYRAERVGHNAGMRIFKQKLLLSAFRSFPNFIY</sequence>
<dbReference type="Proteomes" id="UP000182761">
    <property type="component" value="Unassembled WGS sequence"/>
</dbReference>
<accession>A0A0X3ARZ6</accession>
<evidence type="ECO:0000313" key="2">
    <source>
        <dbReference type="Proteomes" id="UP000182761"/>
    </source>
</evidence>